<keyword evidence="10" id="KW-1185">Reference proteome</keyword>
<keyword evidence="7" id="KW-0812">Transmembrane</keyword>
<evidence type="ECO:0000256" key="1">
    <source>
        <dbReference type="ARBA" id="ARBA00004613"/>
    </source>
</evidence>
<keyword evidence="4" id="KW-0378">Hydrolase</keyword>
<dbReference type="EMBL" id="KQ964520">
    <property type="protein sequence ID" value="KXN69877.1"/>
    <property type="molecule type" value="Genomic_DNA"/>
</dbReference>
<dbReference type="GO" id="GO:0005576">
    <property type="term" value="C:extracellular region"/>
    <property type="evidence" value="ECO:0007669"/>
    <property type="project" value="UniProtKB-SubCell"/>
</dbReference>
<dbReference type="Pfam" id="PF24708">
    <property type="entry name" value="Lip_C"/>
    <property type="match status" value="1"/>
</dbReference>
<dbReference type="OrthoDB" id="206848at2759"/>
<feature type="region of interest" description="Disordered" evidence="6">
    <location>
        <begin position="31"/>
        <end position="52"/>
    </location>
</feature>
<dbReference type="PANTHER" id="PTHR34043:SF3">
    <property type="entry name" value="ALPHA_BETA-HYDROLASES SUPERFAMILY PROTEIN"/>
    <property type="match status" value="1"/>
</dbReference>
<feature type="transmembrane region" description="Helical" evidence="7">
    <location>
        <begin position="432"/>
        <end position="451"/>
    </location>
</feature>
<dbReference type="STRING" id="796925.A0A137P4D0"/>
<dbReference type="InterPro" id="IPR029058">
    <property type="entry name" value="AB_hydrolase_fold"/>
</dbReference>
<accession>A0A137P4D0</accession>
<feature type="domain" description="Lipase-like C-terminal" evidence="8">
    <location>
        <begin position="104"/>
        <end position="182"/>
    </location>
</feature>
<feature type="transmembrane region" description="Helical" evidence="7">
    <location>
        <begin position="224"/>
        <end position="251"/>
    </location>
</feature>
<dbReference type="AlphaFoldDB" id="A0A137P4D0"/>
<dbReference type="GO" id="GO:0006629">
    <property type="term" value="P:lipid metabolic process"/>
    <property type="evidence" value="ECO:0007669"/>
    <property type="project" value="UniProtKB-KW"/>
</dbReference>
<dbReference type="InterPro" id="IPR056304">
    <property type="entry name" value="Lip-like_C"/>
</dbReference>
<keyword evidence="5" id="KW-0443">Lipid metabolism</keyword>
<comment type="subcellular location">
    <subcellularLocation>
        <location evidence="1">Secreted</location>
    </subcellularLocation>
</comment>
<evidence type="ECO:0000256" key="6">
    <source>
        <dbReference type="SAM" id="MobiDB-lite"/>
    </source>
</evidence>
<evidence type="ECO:0000313" key="9">
    <source>
        <dbReference type="EMBL" id="KXN69877.1"/>
    </source>
</evidence>
<proteinExistence type="predicted"/>
<dbReference type="Proteomes" id="UP000070444">
    <property type="component" value="Unassembled WGS sequence"/>
</dbReference>
<evidence type="ECO:0000256" key="7">
    <source>
        <dbReference type="SAM" id="Phobius"/>
    </source>
</evidence>
<name>A0A137P4D0_CONC2</name>
<reference evidence="9 10" key="1">
    <citation type="journal article" date="2015" name="Genome Biol. Evol.">
        <title>Phylogenomic analyses indicate that early fungi evolved digesting cell walls of algal ancestors of land plants.</title>
        <authorList>
            <person name="Chang Y."/>
            <person name="Wang S."/>
            <person name="Sekimoto S."/>
            <person name="Aerts A.L."/>
            <person name="Choi C."/>
            <person name="Clum A."/>
            <person name="LaButti K.M."/>
            <person name="Lindquist E.A."/>
            <person name="Yee Ngan C."/>
            <person name="Ohm R.A."/>
            <person name="Salamov A.A."/>
            <person name="Grigoriev I.V."/>
            <person name="Spatafora J.W."/>
            <person name="Berbee M.L."/>
        </authorList>
    </citation>
    <scope>NUCLEOTIDE SEQUENCE [LARGE SCALE GENOMIC DNA]</scope>
    <source>
        <strain evidence="9 10">NRRL 28638</strain>
    </source>
</reference>
<evidence type="ECO:0000256" key="4">
    <source>
        <dbReference type="ARBA" id="ARBA00022801"/>
    </source>
</evidence>
<organism evidence="9 10">
    <name type="scientific">Conidiobolus coronatus (strain ATCC 28846 / CBS 209.66 / NRRL 28638)</name>
    <name type="common">Delacroixia coronata</name>
    <dbReference type="NCBI Taxonomy" id="796925"/>
    <lineage>
        <taxon>Eukaryota</taxon>
        <taxon>Fungi</taxon>
        <taxon>Fungi incertae sedis</taxon>
        <taxon>Zoopagomycota</taxon>
        <taxon>Entomophthoromycotina</taxon>
        <taxon>Entomophthoromycetes</taxon>
        <taxon>Entomophthorales</taxon>
        <taxon>Ancylistaceae</taxon>
        <taxon>Conidiobolus</taxon>
    </lineage>
</organism>
<evidence type="ECO:0000313" key="10">
    <source>
        <dbReference type="Proteomes" id="UP000070444"/>
    </source>
</evidence>
<dbReference type="GO" id="GO:0016787">
    <property type="term" value="F:hydrolase activity"/>
    <property type="evidence" value="ECO:0007669"/>
    <property type="project" value="UniProtKB-KW"/>
</dbReference>
<keyword evidence="2" id="KW-0964">Secreted</keyword>
<dbReference type="SUPFAM" id="SSF53474">
    <property type="entry name" value="alpha/beta-Hydrolases"/>
    <property type="match status" value="1"/>
</dbReference>
<dbReference type="Gene3D" id="3.40.50.1820">
    <property type="entry name" value="alpha/beta hydrolase"/>
    <property type="match status" value="1"/>
</dbReference>
<evidence type="ECO:0000256" key="3">
    <source>
        <dbReference type="ARBA" id="ARBA00022729"/>
    </source>
</evidence>
<keyword evidence="3" id="KW-0732">Signal</keyword>
<evidence type="ECO:0000256" key="2">
    <source>
        <dbReference type="ARBA" id="ARBA00022525"/>
    </source>
</evidence>
<evidence type="ECO:0000256" key="5">
    <source>
        <dbReference type="ARBA" id="ARBA00023098"/>
    </source>
</evidence>
<keyword evidence="7" id="KW-1133">Transmembrane helix</keyword>
<protein>
    <recommendedName>
        <fullName evidence="8">Lipase-like C-terminal domain-containing protein</fullName>
    </recommendedName>
</protein>
<evidence type="ECO:0000259" key="8">
    <source>
        <dbReference type="Pfam" id="PF24708"/>
    </source>
</evidence>
<sequence length="522" mass="59834">MQHNIGNTPNSYKSQIANQWRSLLTSYILPTSSPTSPSTSPPSSTTSSFTDDPIPSDFNLSYLKSTTNRNSSNLKLDLQQDQFCLVEGVFSKDFGDLGDKFGKKVKVKLSRFKSIHDRACELFFQLKGGKTNYGHHHAKTCLHSQYGPYYSGILPHWNQNSPIVLVGVEYGVPTCQYLQYLLSIDYFKLDTNSNWIKGIISVSGLHRGSPLPYLMGLIPNANSLLYPITLLQFLIVLIHIVVYFDFSFLNFDLNNGYKMSRKEGASLINAMFGKSTWIYSGDNFLVDYSIEGNAKYSGLFYLHPDTIYINYIISTTIKSKVSGRHLPNLLYNMWSIPVTFLLGTFNWEDNYNNFIINTRKSFEFWKSDGVVPTISQIPSNHQTIKFEFDLTSNWLDPLINPVKGGGWYNVFVKDPKIMTIYQTKEKTEPSIIVVYYIKLLTYLNLVMMWWFEHMEQVLAYLGSFKGEFWDEARVARLEVGKGARGNLSIEYFRLAESNHFTQSPSNALRDLERFEKKNTHGQ</sequence>
<gene>
    <name evidence="9" type="ORF">CONCODRAFT_18027</name>
</gene>
<keyword evidence="7" id="KW-0472">Membrane</keyword>
<dbReference type="PANTHER" id="PTHR34043">
    <property type="entry name" value="ALPHA/BETA-HYDROLASES SUPERFAMILY PROTEIN"/>
    <property type="match status" value="1"/>
</dbReference>